<name>A9CBG2_9ASPA</name>
<proteinExistence type="evidence at transcript level"/>
<evidence type="ECO:0000256" key="3">
    <source>
        <dbReference type="ARBA" id="ARBA00022989"/>
    </source>
</evidence>
<dbReference type="Pfam" id="PF00262">
    <property type="entry name" value="Calreticulin"/>
    <property type="match status" value="1"/>
</dbReference>
<dbReference type="GO" id="GO:0006457">
    <property type="term" value="P:protein folding"/>
    <property type="evidence" value="ECO:0007669"/>
    <property type="project" value="InterPro"/>
</dbReference>
<organism evidence="6">
    <name type="scientific">Dendrobium hybrid cultivar</name>
    <dbReference type="NCBI Taxonomy" id="136990"/>
    <lineage>
        <taxon>Eukaryota</taxon>
        <taxon>Viridiplantae</taxon>
        <taxon>Streptophyta</taxon>
        <taxon>Embryophyta</taxon>
        <taxon>Tracheophyta</taxon>
        <taxon>Spermatophyta</taxon>
        <taxon>Magnoliopsida</taxon>
        <taxon>Liliopsida</taxon>
        <taxon>Asparagales</taxon>
        <taxon>Orchidaceae</taxon>
        <taxon>Epidendroideae</taxon>
        <taxon>Malaxideae</taxon>
        <taxon>Dendrobiinae</taxon>
        <taxon>Dendrobium</taxon>
    </lineage>
</organism>
<evidence type="ECO:0000313" key="6">
    <source>
        <dbReference type="EMBL" id="ABC42907.1"/>
    </source>
</evidence>
<keyword evidence="5" id="KW-0256">Endoplasmic reticulum</keyword>
<dbReference type="InterPro" id="IPR001580">
    <property type="entry name" value="Calret/calnex"/>
</dbReference>
<dbReference type="EMBL" id="DQ268737">
    <property type="protein sequence ID" value="ABC42907.1"/>
    <property type="molecule type" value="mRNA"/>
</dbReference>
<dbReference type="Gene3D" id="2.10.250.10">
    <property type="entry name" value="Calreticulin/calnexin, P domain"/>
    <property type="match status" value="1"/>
</dbReference>
<comment type="subcellular location">
    <subcellularLocation>
        <location evidence="1">Endoplasmic reticulum membrane</location>
        <topology evidence="1">Single-pass membrane protein</topology>
    </subcellularLocation>
</comment>
<sequence length="123" mass="14369">KRREIPNPNYFDLDKPEFEPIAAIGIEIWTMQDEILFDNILIVNDEKVAESYREKASKPKYELEKAKEKVQDAPVGLSGIQVIFQCSFPYTRLFIFFIFLTSSLIILNMQKKIFDVLYQVADV</sequence>
<keyword evidence="2 5" id="KW-0812">Transmembrane</keyword>
<dbReference type="PANTHER" id="PTHR11073">
    <property type="entry name" value="CALRETICULIN AND CALNEXIN"/>
    <property type="match status" value="1"/>
</dbReference>
<dbReference type="GO" id="GO:0051082">
    <property type="term" value="F:unfolded protein binding"/>
    <property type="evidence" value="ECO:0007669"/>
    <property type="project" value="InterPro"/>
</dbReference>
<dbReference type="Gene3D" id="2.60.120.200">
    <property type="match status" value="1"/>
</dbReference>
<dbReference type="GO" id="GO:0036503">
    <property type="term" value="P:ERAD pathway"/>
    <property type="evidence" value="ECO:0007669"/>
    <property type="project" value="TreeGrafter"/>
</dbReference>
<feature type="non-terminal residue" evidence="6">
    <location>
        <position position="123"/>
    </location>
</feature>
<dbReference type="PANTHER" id="PTHR11073:SF1">
    <property type="entry name" value="CALNEXIN 14D-RELATED"/>
    <property type="match status" value="1"/>
</dbReference>
<dbReference type="GO" id="GO:0005509">
    <property type="term" value="F:calcium ion binding"/>
    <property type="evidence" value="ECO:0007669"/>
    <property type="project" value="InterPro"/>
</dbReference>
<keyword evidence="4 5" id="KW-0472">Membrane</keyword>
<protein>
    <submittedName>
        <fullName evidence="6">Calnexin-like protein</fullName>
    </submittedName>
</protein>
<keyword evidence="5" id="KW-0143">Chaperone</keyword>
<keyword evidence="3 5" id="KW-1133">Transmembrane helix</keyword>
<evidence type="ECO:0000256" key="2">
    <source>
        <dbReference type="ARBA" id="ARBA00022692"/>
    </source>
</evidence>
<evidence type="ECO:0000256" key="1">
    <source>
        <dbReference type="ARBA" id="ARBA00004389"/>
    </source>
</evidence>
<accession>A9CBG2</accession>
<evidence type="ECO:0000256" key="4">
    <source>
        <dbReference type="ARBA" id="ARBA00023136"/>
    </source>
</evidence>
<reference evidence="6" key="1">
    <citation type="submission" date="2005-10" db="EMBL/GenBank/DDBJ databases">
        <title>Chitosan-responsive genes of Dendrobium 'Eiskul'.</title>
        <authorList>
            <person name="Jayasuta S."/>
            <person name="Lotrakul P."/>
            <person name="Pichyangkura R."/>
            <person name="Chadchawan S."/>
        </authorList>
    </citation>
    <scope>NUCLEOTIDE SEQUENCE</scope>
</reference>
<comment type="similarity">
    <text evidence="5">Belongs to the calreticulin family.</text>
</comment>
<dbReference type="AlphaFoldDB" id="A9CBG2"/>
<evidence type="ECO:0000256" key="5">
    <source>
        <dbReference type="RuleBase" id="RU362126"/>
    </source>
</evidence>
<feature type="transmembrane region" description="Helical" evidence="5">
    <location>
        <begin position="90"/>
        <end position="109"/>
    </location>
</feature>
<dbReference type="GO" id="GO:0005789">
    <property type="term" value="C:endoplasmic reticulum membrane"/>
    <property type="evidence" value="ECO:0007669"/>
    <property type="project" value="UniProtKB-SubCell"/>
</dbReference>
<feature type="non-terminal residue" evidence="6">
    <location>
        <position position="1"/>
    </location>
</feature>
<dbReference type="InterPro" id="IPR009033">
    <property type="entry name" value="Calreticulin/calnexin_P_dom_sf"/>
</dbReference>